<dbReference type="Gene3D" id="3.90.950.10">
    <property type="match status" value="1"/>
</dbReference>
<dbReference type="Pfam" id="PF02545">
    <property type="entry name" value="Maf"/>
    <property type="match status" value="1"/>
</dbReference>
<comment type="caution">
    <text evidence="4">Lacks conserved residue(s) required for the propagation of feature annotation.</text>
</comment>
<keyword evidence="6" id="KW-1185">Reference proteome</keyword>
<dbReference type="SUPFAM" id="SSF52972">
    <property type="entry name" value="ITPase-like"/>
    <property type="match status" value="1"/>
</dbReference>
<dbReference type="RefSeq" id="WP_136598926.1">
    <property type="nucleotide sequence ID" value="NZ_STGV01000004.1"/>
</dbReference>
<comment type="catalytic activity">
    <reaction evidence="4">
        <text>a 2'-deoxyribonucleoside 5'-triphosphate + H2O = a 2'-deoxyribonucleoside 5'-phosphate + diphosphate + H(+)</text>
        <dbReference type="Rhea" id="RHEA:44644"/>
        <dbReference type="ChEBI" id="CHEBI:15377"/>
        <dbReference type="ChEBI" id="CHEBI:15378"/>
        <dbReference type="ChEBI" id="CHEBI:33019"/>
        <dbReference type="ChEBI" id="CHEBI:61560"/>
        <dbReference type="ChEBI" id="CHEBI:65317"/>
        <dbReference type="EC" id="3.6.1.9"/>
    </reaction>
</comment>
<dbReference type="PANTHER" id="PTHR43213:SF5">
    <property type="entry name" value="BIFUNCTIONAL DTTP_UTP PYROPHOSPHATASE_METHYLTRANSFERASE PROTEIN-RELATED"/>
    <property type="match status" value="1"/>
</dbReference>
<sequence length="199" mass="21222">MAHPLILASGSLARKSLLANAGLDVAVVPASIDERQVEADLPLDDRSPEGIALHLAIAKAKAVSVDHPGALVIGCDQTMSLDKTILHKAASLDAARETLRLLNGKGHRLNSAVCLVQSGDVVWQHVGIATMQVRRLSESFMESYLDRNCPAILSSVGCYQLEGEGVQLFEAIEGDYFTVLGLPLLPLLGALRKLGVNHE</sequence>
<comment type="function">
    <text evidence="4">Nucleoside triphosphate pyrophosphatase. May have a dual role in cell division arrest and in preventing the incorporation of modified nucleotides into cellular nucleic acids.</text>
</comment>
<evidence type="ECO:0000256" key="4">
    <source>
        <dbReference type="HAMAP-Rule" id="MF_00528"/>
    </source>
</evidence>
<reference evidence="5 6" key="1">
    <citation type="submission" date="2019-04" db="EMBL/GenBank/DDBJ databases">
        <title>Genome sequence of strain shin9-1.</title>
        <authorList>
            <person name="Gao J."/>
            <person name="Sun J."/>
        </authorList>
    </citation>
    <scope>NUCLEOTIDE SEQUENCE [LARGE SCALE GENOMIC DNA]</scope>
    <source>
        <strain evidence="6">shin9-1</strain>
    </source>
</reference>
<name>A0A4S8NWY3_9HYPH</name>
<comment type="subcellular location">
    <subcellularLocation>
        <location evidence="4">Cytoplasm</location>
    </subcellularLocation>
</comment>
<keyword evidence="3 4" id="KW-0546">Nucleotide metabolism</keyword>
<dbReference type="OrthoDB" id="9813962at2"/>
<feature type="active site" description="Proton acceptor" evidence="4">
    <location>
        <position position="76"/>
    </location>
</feature>
<dbReference type="InterPro" id="IPR003697">
    <property type="entry name" value="Maf-like"/>
</dbReference>
<gene>
    <name evidence="5" type="ORF">FAA97_12685</name>
</gene>
<dbReference type="Proteomes" id="UP000308828">
    <property type="component" value="Unassembled WGS sequence"/>
</dbReference>
<organism evidence="5 6">
    <name type="scientific">Peteryoungia ipomoeae</name>
    <dbReference type="NCBI Taxonomy" id="1210932"/>
    <lineage>
        <taxon>Bacteria</taxon>
        <taxon>Pseudomonadati</taxon>
        <taxon>Pseudomonadota</taxon>
        <taxon>Alphaproteobacteria</taxon>
        <taxon>Hyphomicrobiales</taxon>
        <taxon>Rhizobiaceae</taxon>
        <taxon>Peteryoungia</taxon>
    </lineage>
</organism>
<dbReference type="EMBL" id="STGV01000004">
    <property type="protein sequence ID" value="THV22153.1"/>
    <property type="molecule type" value="Genomic_DNA"/>
</dbReference>
<keyword evidence="4" id="KW-0963">Cytoplasm</keyword>
<dbReference type="CDD" id="cd00555">
    <property type="entry name" value="Maf"/>
    <property type="match status" value="1"/>
</dbReference>
<dbReference type="PIRSF" id="PIRSF006305">
    <property type="entry name" value="Maf"/>
    <property type="match status" value="1"/>
</dbReference>
<dbReference type="GO" id="GO:0005737">
    <property type="term" value="C:cytoplasm"/>
    <property type="evidence" value="ECO:0007669"/>
    <property type="project" value="UniProtKB-SubCell"/>
</dbReference>
<comment type="similarity">
    <text evidence="4">Belongs to the Maf family.</text>
</comment>
<dbReference type="HAMAP" id="MF_00528">
    <property type="entry name" value="Maf"/>
    <property type="match status" value="1"/>
</dbReference>
<dbReference type="AlphaFoldDB" id="A0A4S8NWY3"/>
<evidence type="ECO:0000256" key="3">
    <source>
        <dbReference type="ARBA" id="ARBA00023080"/>
    </source>
</evidence>
<dbReference type="EC" id="3.6.1.9" evidence="4"/>
<accession>A0A4S8NWY3</accession>
<evidence type="ECO:0000256" key="2">
    <source>
        <dbReference type="ARBA" id="ARBA00022801"/>
    </source>
</evidence>
<evidence type="ECO:0000256" key="1">
    <source>
        <dbReference type="ARBA" id="ARBA00001968"/>
    </source>
</evidence>
<evidence type="ECO:0000313" key="6">
    <source>
        <dbReference type="Proteomes" id="UP000308828"/>
    </source>
</evidence>
<dbReference type="PANTHER" id="PTHR43213">
    <property type="entry name" value="BIFUNCTIONAL DTTP/UTP PYROPHOSPHATASE/METHYLTRANSFERASE PROTEIN-RELATED"/>
    <property type="match status" value="1"/>
</dbReference>
<dbReference type="GO" id="GO:0009117">
    <property type="term" value="P:nucleotide metabolic process"/>
    <property type="evidence" value="ECO:0007669"/>
    <property type="project" value="UniProtKB-KW"/>
</dbReference>
<comment type="cofactor">
    <cofactor evidence="1 4">
        <name>a divalent metal cation</name>
        <dbReference type="ChEBI" id="CHEBI:60240"/>
    </cofactor>
</comment>
<comment type="catalytic activity">
    <reaction evidence="4">
        <text>a ribonucleoside 5'-triphosphate + H2O = a ribonucleoside 5'-phosphate + diphosphate + H(+)</text>
        <dbReference type="Rhea" id="RHEA:23996"/>
        <dbReference type="ChEBI" id="CHEBI:15377"/>
        <dbReference type="ChEBI" id="CHEBI:15378"/>
        <dbReference type="ChEBI" id="CHEBI:33019"/>
        <dbReference type="ChEBI" id="CHEBI:58043"/>
        <dbReference type="ChEBI" id="CHEBI:61557"/>
        <dbReference type="EC" id="3.6.1.9"/>
    </reaction>
</comment>
<dbReference type="GO" id="GO:0047429">
    <property type="term" value="F:nucleoside triphosphate diphosphatase activity"/>
    <property type="evidence" value="ECO:0007669"/>
    <property type="project" value="UniProtKB-EC"/>
</dbReference>
<keyword evidence="2 4" id="KW-0378">Hydrolase</keyword>
<evidence type="ECO:0000313" key="5">
    <source>
        <dbReference type="EMBL" id="THV22153.1"/>
    </source>
</evidence>
<proteinExistence type="inferred from homology"/>
<protein>
    <recommendedName>
        <fullName evidence="4">Nucleoside triphosphate pyrophosphatase</fullName>
        <ecNumber evidence="4">3.6.1.9</ecNumber>
    </recommendedName>
    <alternativeName>
        <fullName evidence="4">Nucleotide pyrophosphatase</fullName>
        <shortName evidence="4">Nucleotide PPase</shortName>
    </alternativeName>
</protein>
<dbReference type="InterPro" id="IPR029001">
    <property type="entry name" value="ITPase-like_fam"/>
</dbReference>
<comment type="caution">
    <text evidence="5">The sequence shown here is derived from an EMBL/GenBank/DDBJ whole genome shotgun (WGS) entry which is preliminary data.</text>
</comment>